<dbReference type="Proteomes" id="UP000326877">
    <property type="component" value="Unassembled WGS sequence"/>
</dbReference>
<dbReference type="EMBL" id="ML735244">
    <property type="protein sequence ID" value="KAE8391612.1"/>
    <property type="molecule type" value="Genomic_DNA"/>
</dbReference>
<feature type="region of interest" description="Disordered" evidence="1">
    <location>
        <begin position="1"/>
        <end position="24"/>
    </location>
</feature>
<evidence type="ECO:0000256" key="1">
    <source>
        <dbReference type="SAM" id="MobiDB-lite"/>
    </source>
</evidence>
<feature type="compositionally biased region" description="Basic residues" evidence="1">
    <location>
        <begin position="10"/>
        <end position="21"/>
    </location>
</feature>
<evidence type="ECO:0000313" key="2">
    <source>
        <dbReference type="EMBL" id="KAE8391612.1"/>
    </source>
</evidence>
<accession>A0A5N7CBT7</accession>
<organism evidence="2">
    <name type="scientific">Petromyces alliaceus</name>
    <name type="common">Aspergillus alliaceus</name>
    <dbReference type="NCBI Taxonomy" id="209559"/>
    <lineage>
        <taxon>Eukaryota</taxon>
        <taxon>Fungi</taxon>
        <taxon>Dikarya</taxon>
        <taxon>Ascomycota</taxon>
        <taxon>Pezizomycotina</taxon>
        <taxon>Eurotiomycetes</taxon>
        <taxon>Eurotiomycetidae</taxon>
        <taxon>Eurotiales</taxon>
        <taxon>Aspergillaceae</taxon>
        <taxon>Aspergillus</taxon>
        <taxon>Aspergillus subgen. Circumdati</taxon>
    </lineage>
</organism>
<reference evidence="2" key="1">
    <citation type="submission" date="2019-04" db="EMBL/GenBank/DDBJ databases">
        <title>Friends and foes A comparative genomics studyof 23 Aspergillus species from section Flavi.</title>
        <authorList>
            <consortium name="DOE Joint Genome Institute"/>
            <person name="Kjaerbolling I."/>
            <person name="Vesth T."/>
            <person name="Frisvad J.C."/>
            <person name="Nybo J.L."/>
            <person name="Theobald S."/>
            <person name="Kildgaard S."/>
            <person name="Isbrandt T."/>
            <person name="Kuo A."/>
            <person name="Sato A."/>
            <person name="Lyhne E.K."/>
            <person name="Kogle M.E."/>
            <person name="Wiebenga A."/>
            <person name="Kun R.S."/>
            <person name="Lubbers R.J."/>
            <person name="Makela M.R."/>
            <person name="Barry K."/>
            <person name="Chovatia M."/>
            <person name="Clum A."/>
            <person name="Daum C."/>
            <person name="Haridas S."/>
            <person name="He G."/>
            <person name="LaButti K."/>
            <person name="Lipzen A."/>
            <person name="Mondo S."/>
            <person name="Riley R."/>
            <person name="Salamov A."/>
            <person name="Simmons B.A."/>
            <person name="Magnuson J.K."/>
            <person name="Henrissat B."/>
            <person name="Mortensen U.H."/>
            <person name="Larsen T.O."/>
            <person name="Devries R.P."/>
            <person name="Grigoriev I.V."/>
            <person name="Machida M."/>
            <person name="Baker S.E."/>
            <person name="Andersen M.R."/>
        </authorList>
    </citation>
    <scope>NUCLEOTIDE SEQUENCE [LARGE SCALE GENOMIC DNA]</scope>
    <source>
        <strain evidence="2">IBT 14317</strain>
    </source>
</reference>
<dbReference type="AlphaFoldDB" id="A0A5N7CBT7"/>
<protein>
    <recommendedName>
        <fullName evidence="3">Ankyrin repeat-containing domain protein</fullName>
    </recommendedName>
</protein>
<proteinExistence type="predicted"/>
<evidence type="ECO:0008006" key="3">
    <source>
        <dbReference type="Google" id="ProtNLM"/>
    </source>
</evidence>
<dbReference type="OrthoDB" id="823504at2759"/>
<sequence>MNMRSQGRTPRPRRERSRRQFPRPSARWLRCADYPQGLFQAMLQQCLEKHPRAGFCPSDIRELDPFYVAAQYGSIESLRVLLVRYFANIYSPESGMMHSKNADMRCWL</sequence>
<name>A0A5N7CBT7_PETAA</name>
<gene>
    <name evidence="2" type="ORF">BDV23DRAFT_153014</name>
</gene>